<name>A0A2C9VP31_MANES</name>
<accession>A0A2C9VP31</accession>
<proteinExistence type="predicted"/>
<evidence type="ECO:0000313" key="2">
    <source>
        <dbReference type="EMBL" id="OAY47500.1"/>
    </source>
</evidence>
<dbReference type="Proteomes" id="UP000091857">
    <property type="component" value="Chromosome 6"/>
</dbReference>
<evidence type="ECO:0000256" key="1">
    <source>
        <dbReference type="SAM" id="MobiDB-lite"/>
    </source>
</evidence>
<evidence type="ECO:0000313" key="3">
    <source>
        <dbReference type="Proteomes" id="UP000091857"/>
    </source>
</evidence>
<reference evidence="3" key="1">
    <citation type="journal article" date="2016" name="Nat. Biotechnol.">
        <title>Sequencing wild and cultivated cassava and related species reveals extensive interspecific hybridization and genetic diversity.</title>
        <authorList>
            <person name="Bredeson J.V."/>
            <person name="Lyons J.B."/>
            <person name="Prochnik S.E."/>
            <person name="Wu G.A."/>
            <person name="Ha C.M."/>
            <person name="Edsinger-Gonzales E."/>
            <person name="Grimwood J."/>
            <person name="Schmutz J."/>
            <person name="Rabbi I.Y."/>
            <person name="Egesi C."/>
            <person name="Nauluvula P."/>
            <person name="Lebot V."/>
            <person name="Ndunguru J."/>
            <person name="Mkamilo G."/>
            <person name="Bart R.S."/>
            <person name="Setter T.L."/>
            <person name="Gleadow R.M."/>
            <person name="Kulakow P."/>
            <person name="Ferguson M.E."/>
            <person name="Rounsley S."/>
            <person name="Rokhsar D.S."/>
        </authorList>
    </citation>
    <scope>NUCLEOTIDE SEQUENCE [LARGE SCALE GENOMIC DNA]</scope>
    <source>
        <strain evidence="3">cv. AM560-2</strain>
    </source>
</reference>
<dbReference type="AlphaFoldDB" id="A0A2C9VP31"/>
<organism evidence="2 3">
    <name type="scientific">Manihot esculenta</name>
    <name type="common">Cassava</name>
    <name type="synonym">Jatropha manihot</name>
    <dbReference type="NCBI Taxonomy" id="3983"/>
    <lineage>
        <taxon>Eukaryota</taxon>
        <taxon>Viridiplantae</taxon>
        <taxon>Streptophyta</taxon>
        <taxon>Embryophyta</taxon>
        <taxon>Tracheophyta</taxon>
        <taxon>Spermatophyta</taxon>
        <taxon>Magnoliopsida</taxon>
        <taxon>eudicotyledons</taxon>
        <taxon>Gunneridae</taxon>
        <taxon>Pentapetalae</taxon>
        <taxon>rosids</taxon>
        <taxon>fabids</taxon>
        <taxon>Malpighiales</taxon>
        <taxon>Euphorbiaceae</taxon>
        <taxon>Crotonoideae</taxon>
        <taxon>Manihoteae</taxon>
        <taxon>Manihot</taxon>
    </lineage>
</organism>
<comment type="caution">
    <text evidence="2">The sequence shown here is derived from an EMBL/GenBank/DDBJ whole genome shotgun (WGS) entry which is preliminary data.</text>
</comment>
<dbReference type="OMA" id="SQEHNFF"/>
<feature type="compositionally biased region" description="Polar residues" evidence="1">
    <location>
        <begin position="275"/>
        <end position="303"/>
    </location>
</feature>
<gene>
    <name evidence="2" type="ORF">MANES_06G084300v8</name>
</gene>
<feature type="region of interest" description="Disordered" evidence="1">
    <location>
        <begin position="264"/>
        <end position="331"/>
    </location>
</feature>
<feature type="compositionally biased region" description="Polar residues" evidence="1">
    <location>
        <begin position="99"/>
        <end position="110"/>
    </location>
</feature>
<feature type="compositionally biased region" description="Low complexity" evidence="1">
    <location>
        <begin position="48"/>
        <end position="58"/>
    </location>
</feature>
<feature type="region of interest" description="Disordered" evidence="1">
    <location>
        <begin position="194"/>
        <end position="249"/>
    </location>
</feature>
<dbReference type="EMBL" id="CM004392">
    <property type="protein sequence ID" value="OAY47500.1"/>
    <property type="molecule type" value="Genomic_DNA"/>
</dbReference>
<feature type="compositionally biased region" description="Polar residues" evidence="1">
    <location>
        <begin position="1"/>
        <end position="39"/>
    </location>
</feature>
<protein>
    <submittedName>
        <fullName evidence="2">Uncharacterized protein</fullName>
    </submittedName>
</protein>
<dbReference type="OrthoDB" id="1707722at2759"/>
<dbReference type="Gramene" id="Manes.06G084300.1.v8.1">
    <property type="protein sequence ID" value="Manes.06G084300.1.v8.1.CDS"/>
    <property type="gene ID" value="Manes.06G084300.v8.1"/>
</dbReference>
<sequence length="331" mass="35224">MGTSEPEAKQTSLVMGSENQTETSDGLKTHPATNSTEENQTAHEKKLSSSSSSSSCSSFEDPRTSPSETPISGHDKGSGDGISVSATPVPGQEPHHSNAESAIQSPTTQMMERPAEIATSPSYRIPAYVFTSKSSAANDWSVASNESLFSIHMGNMSFTKETSNWCKSGEFGLAGDFTPSGPLSPTFDFTSKKHKSANNKSGEIEECNEAKAAETMREIIKDNEAAAGKPKSPARKPHHSPSFRRSDVSGASVKSFAFPILTGDHKTDFSHKKNASSPMSSQPQTPKVSTEPDTSQQKSQSGPLNPDPAPKSPSNAQSKWFSCLPCCSSRS</sequence>
<feature type="compositionally biased region" description="Basic and acidic residues" evidence="1">
    <location>
        <begin position="208"/>
        <end position="224"/>
    </location>
</feature>
<feature type="region of interest" description="Disordered" evidence="1">
    <location>
        <begin position="1"/>
        <end position="122"/>
    </location>
</feature>
<dbReference type="PANTHER" id="PTHR33673:SF38">
    <property type="entry name" value="CHROMODOMAIN-HELICASE-DNA-BINDING PROTEIN 7-LIKE"/>
    <property type="match status" value="1"/>
</dbReference>
<feature type="compositionally biased region" description="Basic residues" evidence="1">
    <location>
        <begin position="232"/>
        <end position="242"/>
    </location>
</feature>
<keyword evidence="3" id="KW-1185">Reference proteome</keyword>
<dbReference type="PANTHER" id="PTHR33673">
    <property type="entry name" value="SUPPRESSOR SRP40-LIKE PROTEIN"/>
    <property type="match status" value="1"/>
</dbReference>
<dbReference type="STRING" id="3983.A0A2C9VP31"/>